<keyword evidence="5 7" id="KW-1133">Transmembrane helix</keyword>
<feature type="transmembrane region" description="Helical" evidence="7">
    <location>
        <begin position="160"/>
        <end position="177"/>
    </location>
</feature>
<dbReference type="Pfam" id="PF21033">
    <property type="entry name" value="RMD1-3"/>
    <property type="match status" value="1"/>
</dbReference>
<dbReference type="CDD" id="cd01115">
    <property type="entry name" value="SLC13_permease"/>
    <property type="match status" value="1"/>
</dbReference>
<dbReference type="OrthoDB" id="6493944at2759"/>
<sequence length="826" mass="91783">MSLLLSGWPENSESRQRMLESASSSNFTQHFVSREVPLAEKLKTLARRCKNGIILFLVPLIFAPLLFSDRKEAKCGYCVCVIAIYWMCEVMPLAVTAMMPVVLFPLCGVLDTHRTSQEYMNDTNFLFIGGLIMAAAVEKCELHERIALFVLRHVGSEPKWIMLGFMTVTALLSSFISNTATTAMMVPIGQSVIQQLITSFQNHPQSSETHRGRMGCKRMATGLVLSICFAANIGGTGTLTGTPSNLVLVGQAAMLYADGDSGIAYTNWMFFAYPLMLICLFICWITLVFFFLKDAPAKDEHVTAMLKDRYARLPRMSYAEKSVLCCFALLLSLWIFRNPGMFEGFGVLFSKGFYSDSTSAMIVSFLLFILPAEKPDLQTYLKSDELRNKKCLMDWDAMKSSFPWNVVLLLGGGFALAAGVKESGLSDLIGHQLTAIEHLPIWALQLLIMVIAMAITNICSNTVTASIFLPIVATLAQQAGHHPLTLMMPVTLAASFAFILPVGTPPNAIVFGSGLVKVTDMVVVGLIVSMEMLFTTIIYINMFGQQLLPMDKIPNQNLTITTTLRPCCFCVATMDDRSTSTCDDFENRIFHEVDSATVDVEDWNATNLNAAIGMLDKLNLSSQPSDVQVGGLRRRSELLYGLSNYEENRTKRIEHLENARKAAEEGNQIEPNNFEILKLLCSTTGRLAEESGLTKKVQYGFMFKTYLDKALAVDSNNFELLHMRGRFCYQVANLSMIERMAAKVIGQVPNVSFQDALDDLLKAETICDGVAENQLYIGKAYLAMDKIKEARKWLETAAAAEYDDAEAVEKEHVDEAKQILETKPFR</sequence>
<organism evidence="8 9">
    <name type="scientific">Caenorhabditis auriculariae</name>
    <dbReference type="NCBI Taxonomy" id="2777116"/>
    <lineage>
        <taxon>Eukaryota</taxon>
        <taxon>Metazoa</taxon>
        <taxon>Ecdysozoa</taxon>
        <taxon>Nematoda</taxon>
        <taxon>Chromadorea</taxon>
        <taxon>Rhabditida</taxon>
        <taxon>Rhabditina</taxon>
        <taxon>Rhabditomorpha</taxon>
        <taxon>Rhabditoidea</taxon>
        <taxon>Rhabditidae</taxon>
        <taxon>Peloderinae</taxon>
        <taxon>Caenorhabditis</taxon>
    </lineage>
</organism>
<evidence type="ECO:0000256" key="6">
    <source>
        <dbReference type="ARBA" id="ARBA00023136"/>
    </source>
</evidence>
<feature type="transmembrane region" description="Helical" evidence="7">
    <location>
        <begin position="522"/>
        <end position="542"/>
    </location>
</feature>
<dbReference type="SUPFAM" id="SSF48452">
    <property type="entry name" value="TPR-like"/>
    <property type="match status" value="1"/>
</dbReference>
<feature type="transmembrane region" description="Helical" evidence="7">
    <location>
        <begin position="318"/>
        <end position="336"/>
    </location>
</feature>
<evidence type="ECO:0000256" key="4">
    <source>
        <dbReference type="ARBA" id="ARBA00022692"/>
    </source>
</evidence>
<comment type="caution">
    <text evidence="8">The sequence shown here is derived from an EMBL/GenBank/DDBJ whole genome shotgun (WGS) entry which is preliminary data.</text>
</comment>
<dbReference type="PANTHER" id="PTHR10283">
    <property type="entry name" value="SOLUTE CARRIER FAMILY 13 MEMBER"/>
    <property type="match status" value="1"/>
</dbReference>
<comment type="similarity">
    <text evidence="2">Belongs to the SLC13A/DASS transporter (TC 2.A.47) family. NADC subfamily.</text>
</comment>
<accession>A0A8S1HK36</accession>
<dbReference type="PANTHER" id="PTHR10283:SF85">
    <property type="entry name" value="SODIUM-DEPENDENT HIGH-AFFINITY DICARBOXYLATE TRANSPORTER 3"/>
    <property type="match status" value="1"/>
</dbReference>
<evidence type="ECO:0000256" key="7">
    <source>
        <dbReference type="SAM" id="Phobius"/>
    </source>
</evidence>
<feature type="transmembrane region" description="Helical" evidence="7">
    <location>
        <begin position="75"/>
        <end position="103"/>
    </location>
</feature>
<dbReference type="InterPro" id="IPR011990">
    <property type="entry name" value="TPR-like_helical_dom_sf"/>
</dbReference>
<reference evidence="8" key="1">
    <citation type="submission" date="2020-10" db="EMBL/GenBank/DDBJ databases">
        <authorList>
            <person name="Kikuchi T."/>
        </authorList>
    </citation>
    <scope>NUCLEOTIDE SEQUENCE</scope>
    <source>
        <strain evidence="8">NKZ352</strain>
    </source>
</reference>
<feature type="transmembrane region" description="Helical" evidence="7">
    <location>
        <begin position="51"/>
        <end position="68"/>
    </location>
</feature>
<dbReference type="GO" id="GO:0015141">
    <property type="term" value="F:succinate transmembrane transporter activity"/>
    <property type="evidence" value="ECO:0007669"/>
    <property type="project" value="TreeGrafter"/>
</dbReference>
<feature type="transmembrane region" description="Helical" evidence="7">
    <location>
        <begin position="440"/>
        <end position="472"/>
    </location>
</feature>
<evidence type="ECO:0000313" key="8">
    <source>
        <dbReference type="EMBL" id="CAD6195665.1"/>
    </source>
</evidence>
<keyword evidence="3" id="KW-0813">Transport</keyword>
<protein>
    <submittedName>
        <fullName evidence="8">Uncharacterized protein</fullName>
    </submittedName>
</protein>
<evidence type="ECO:0000256" key="5">
    <source>
        <dbReference type="ARBA" id="ARBA00022989"/>
    </source>
</evidence>
<comment type="subcellular location">
    <subcellularLocation>
        <location evidence="1">Membrane</location>
        <topology evidence="1">Multi-pass membrane protein</topology>
    </subcellularLocation>
</comment>
<feature type="transmembrane region" description="Helical" evidence="7">
    <location>
        <begin position="270"/>
        <end position="292"/>
    </location>
</feature>
<dbReference type="InterPro" id="IPR049039">
    <property type="entry name" value="RMD1-3_a_helical_rpt"/>
</dbReference>
<dbReference type="AlphaFoldDB" id="A0A8S1HK36"/>
<dbReference type="Proteomes" id="UP000835052">
    <property type="component" value="Unassembled WGS sequence"/>
</dbReference>
<evidence type="ECO:0000256" key="2">
    <source>
        <dbReference type="ARBA" id="ARBA00006772"/>
    </source>
</evidence>
<dbReference type="Pfam" id="PF00939">
    <property type="entry name" value="Na_sulph_symp"/>
    <property type="match status" value="1"/>
</dbReference>
<dbReference type="GO" id="GO:0005886">
    <property type="term" value="C:plasma membrane"/>
    <property type="evidence" value="ECO:0007669"/>
    <property type="project" value="TreeGrafter"/>
</dbReference>
<dbReference type="Gene3D" id="1.25.40.10">
    <property type="entry name" value="Tetratricopeptide repeat domain"/>
    <property type="match status" value="1"/>
</dbReference>
<evidence type="ECO:0000256" key="1">
    <source>
        <dbReference type="ARBA" id="ARBA00004141"/>
    </source>
</evidence>
<feature type="transmembrane region" description="Helical" evidence="7">
    <location>
        <begin position="402"/>
        <end position="420"/>
    </location>
</feature>
<evidence type="ECO:0000313" key="9">
    <source>
        <dbReference type="Proteomes" id="UP000835052"/>
    </source>
</evidence>
<evidence type="ECO:0000256" key="3">
    <source>
        <dbReference type="ARBA" id="ARBA00022448"/>
    </source>
</evidence>
<dbReference type="EMBL" id="CAJGYM010000058">
    <property type="protein sequence ID" value="CAD6195665.1"/>
    <property type="molecule type" value="Genomic_DNA"/>
</dbReference>
<keyword evidence="6 7" id="KW-0472">Membrane</keyword>
<name>A0A8S1HK36_9PELO</name>
<dbReference type="GO" id="GO:0015137">
    <property type="term" value="F:citrate transmembrane transporter activity"/>
    <property type="evidence" value="ECO:0007669"/>
    <property type="project" value="TreeGrafter"/>
</dbReference>
<keyword evidence="9" id="KW-1185">Reference proteome</keyword>
<dbReference type="PROSITE" id="PS01271">
    <property type="entry name" value="NA_SULFATE"/>
    <property type="match status" value="1"/>
</dbReference>
<dbReference type="InterPro" id="IPR001898">
    <property type="entry name" value="SLC13A/DASS"/>
</dbReference>
<dbReference type="InterPro" id="IPR031312">
    <property type="entry name" value="Na/sul_symport_CS"/>
</dbReference>
<gene>
    <name evidence="8" type="ORF">CAUJ_LOCUS11584</name>
</gene>
<keyword evidence="4 7" id="KW-0812">Transmembrane</keyword>
<proteinExistence type="inferred from homology"/>